<evidence type="ECO:0000256" key="1">
    <source>
        <dbReference type="SAM" id="MobiDB-lite"/>
    </source>
</evidence>
<feature type="compositionally biased region" description="Polar residues" evidence="1">
    <location>
        <begin position="98"/>
        <end position="107"/>
    </location>
</feature>
<gene>
    <name evidence="2" type="ORF">NDU88_007616</name>
</gene>
<protein>
    <submittedName>
        <fullName evidence="2">Uncharacterized protein</fullName>
    </submittedName>
</protein>
<comment type="caution">
    <text evidence="2">The sequence shown here is derived from an EMBL/GenBank/DDBJ whole genome shotgun (WGS) entry which is preliminary data.</text>
</comment>
<sequence>MSQSGEPLAVVAKVEFELEKLESYTVAQLKQFCKEFYSPIKSSTKKYELQKALKAWLAAKKVDWHTAEDNMAVEEVVKSIHGDVGDNMDLPGGRASKEGSSVSSKGLTQEKLEDTGEESGGTSWR</sequence>
<dbReference type="EMBL" id="JANPWB010000013">
    <property type="protein sequence ID" value="KAJ1110261.1"/>
    <property type="molecule type" value="Genomic_DNA"/>
</dbReference>
<keyword evidence="3" id="KW-1185">Reference proteome</keyword>
<reference evidence="2" key="1">
    <citation type="journal article" date="2022" name="bioRxiv">
        <title>Sequencing and chromosome-scale assembly of the giantPleurodeles waltlgenome.</title>
        <authorList>
            <person name="Brown T."/>
            <person name="Elewa A."/>
            <person name="Iarovenko S."/>
            <person name="Subramanian E."/>
            <person name="Araus A.J."/>
            <person name="Petzold A."/>
            <person name="Susuki M."/>
            <person name="Suzuki K.-i.T."/>
            <person name="Hayashi T."/>
            <person name="Toyoda A."/>
            <person name="Oliveira C."/>
            <person name="Osipova E."/>
            <person name="Leigh N.D."/>
            <person name="Simon A."/>
            <person name="Yun M.H."/>
        </authorList>
    </citation>
    <scope>NUCLEOTIDE SEQUENCE</scope>
    <source>
        <strain evidence="2">20211129_DDA</strain>
        <tissue evidence="2">Liver</tissue>
    </source>
</reference>
<accession>A0AAV7N3Y4</accession>
<proteinExistence type="predicted"/>
<dbReference type="Gene3D" id="1.10.720.30">
    <property type="entry name" value="SAP domain"/>
    <property type="match status" value="1"/>
</dbReference>
<name>A0AAV7N3Y4_PLEWA</name>
<dbReference type="AlphaFoldDB" id="A0AAV7N3Y4"/>
<evidence type="ECO:0000313" key="2">
    <source>
        <dbReference type="EMBL" id="KAJ1110261.1"/>
    </source>
</evidence>
<feature type="region of interest" description="Disordered" evidence="1">
    <location>
        <begin position="82"/>
        <end position="125"/>
    </location>
</feature>
<dbReference type="Proteomes" id="UP001066276">
    <property type="component" value="Chromosome 9"/>
</dbReference>
<dbReference type="InterPro" id="IPR036361">
    <property type="entry name" value="SAP_dom_sf"/>
</dbReference>
<evidence type="ECO:0000313" key="3">
    <source>
        <dbReference type="Proteomes" id="UP001066276"/>
    </source>
</evidence>
<organism evidence="2 3">
    <name type="scientific">Pleurodeles waltl</name>
    <name type="common">Iberian ribbed newt</name>
    <dbReference type="NCBI Taxonomy" id="8319"/>
    <lineage>
        <taxon>Eukaryota</taxon>
        <taxon>Metazoa</taxon>
        <taxon>Chordata</taxon>
        <taxon>Craniata</taxon>
        <taxon>Vertebrata</taxon>
        <taxon>Euteleostomi</taxon>
        <taxon>Amphibia</taxon>
        <taxon>Batrachia</taxon>
        <taxon>Caudata</taxon>
        <taxon>Salamandroidea</taxon>
        <taxon>Salamandridae</taxon>
        <taxon>Pleurodelinae</taxon>
        <taxon>Pleurodeles</taxon>
    </lineage>
</organism>